<comment type="caution">
    <text evidence="1">The sequence shown here is derived from an EMBL/GenBank/DDBJ whole genome shotgun (WGS) entry which is preliminary data.</text>
</comment>
<dbReference type="Proteomes" id="UP001500420">
    <property type="component" value="Unassembled WGS sequence"/>
</dbReference>
<sequence length="149" mass="16756">MAARVHVSLVLGAESRGARLVILVGRLGDRERVDIDAEPHRRTITALDDRDNPGVSARDLFEDVGSVRPSCRSFVPLGELFFVRNPQSFVGIERFGADVDLIDTQAFEFVDDSGRGPELAPAGFREFVEFAPEIDEFLFRREVHCRCHR</sequence>
<evidence type="ECO:0000313" key="2">
    <source>
        <dbReference type="Proteomes" id="UP001500420"/>
    </source>
</evidence>
<accession>A0AAV3TE29</accession>
<organism evidence="1 2">
    <name type="scientific">Natronoarchaeum mannanilyticum</name>
    <dbReference type="NCBI Taxonomy" id="926360"/>
    <lineage>
        <taxon>Archaea</taxon>
        <taxon>Methanobacteriati</taxon>
        <taxon>Methanobacteriota</taxon>
        <taxon>Stenosarchaea group</taxon>
        <taxon>Halobacteria</taxon>
        <taxon>Halobacteriales</taxon>
        <taxon>Natronoarchaeaceae</taxon>
    </lineage>
</organism>
<reference evidence="1 2" key="1">
    <citation type="journal article" date="2019" name="Int. J. Syst. Evol. Microbiol.">
        <title>The Global Catalogue of Microorganisms (GCM) 10K type strain sequencing project: providing services to taxonomists for standard genome sequencing and annotation.</title>
        <authorList>
            <consortium name="The Broad Institute Genomics Platform"/>
            <consortium name="The Broad Institute Genome Sequencing Center for Infectious Disease"/>
            <person name="Wu L."/>
            <person name="Ma J."/>
        </authorList>
    </citation>
    <scope>NUCLEOTIDE SEQUENCE [LARGE SCALE GENOMIC DNA]</scope>
    <source>
        <strain evidence="1 2">JCM 16328</strain>
    </source>
</reference>
<evidence type="ECO:0000313" key="1">
    <source>
        <dbReference type="EMBL" id="GAA0682215.1"/>
    </source>
</evidence>
<gene>
    <name evidence="1" type="ORF">GCM10009020_34280</name>
</gene>
<name>A0AAV3TE29_9EURY</name>
<keyword evidence="2" id="KW-1185">Reference proteome</keyword>
<protein>
    <submittedName>
        <fullName evidence="1">Uncharacterized protein</fullName>
    </submittedName>
</protein>
<dbReference type="EMBL" id="BAAADV010000008">
    <property type="protein sequence ID" value="GAA0682215.1"/>
    <property type="molecule type" value="Genomic_DNA"/>
</dbReference>
<proteinExistence type="predicted"/>
<dbReference type="AlphaFoldDB" id="A0AAV3TE29"/>